<protein>
    <submittedName>
        <fullName evidence="2">Replication protein</fullName>
    </submittedName>
</protein>
<dbReference type="AlphaFoldDB" id="O34089"/>
<name>O34089_THESY</name>
<gene>
    <name evidence="2" type="primary">repT</name>
</gene>
<evidence type="ECO:0000256" key="1">
    <source>
        <dbReference type="SAM" id="MobiDB-lite"/>
    </source>
</evidence>
<accession>O34089</accession>
<reference evidence="3" key="3">
    <citation type="submission" date="2012-06" db="EMBL/GenBank/DDBJ databases">
        <authorList>
            <person name="Wayne J."/>
            <person name="Holden M."/>
            <person name="Xu S.-Y."/>
            <person name="Benner J.S."/>
            <person name="Cushing S."/>
        </authorList>
    </citation>
    <scope>NUCLEOTIDE SEQUENCE</scope>
    <source>
        <strain evidence="3">YS45</strain>
        <plasmid evidence="3">pTsp45s</plasmid>
    </source>
</reference>
<geneLocation type="plasmid" evidence="3">
    <name>pTsp45s</name>
</geneLocation>
<reference evidence="3" key="2">
    <citation type="journal article" date="1997" name="Gene">
        <title>The Tsp45I restriction-modification system is plasmid-borne within its thermophilic host.</title>
        <authorList>
            <person name="Wayne J."/>
            <person name="Holden M."/>
            <person name="Xu S.Y."/>
        </authorList>
    </citation>
    <scope>NUCLEOTIDE SEQUENCE</scope>
    <source>
        <strain evidence="3">YS45</strain>
        <plasmid evidence="3">pTsp45s</plasmid>
    </source>
</reference>
<evidence type="ECO:0000313" key="2">
    <source>
        <dbReference type="EMBL" id="AAB72144.1"/>
    </source>
</evidence>
<feature type="region of interest" description="Disordered" evidence="1">
    <location>
        <begin position="16"/>
        <end position="46"/>
    </location>
</feature>
<organism evidence="2">
    <name type="scientific">Thermus sp. (strain YS45)</name>
    <dbReference type="NCBI Taxonomy" id="64227"/>
    <lineage>
        <taxon>Bacteria</taxon>
        <taxon>Thermotogati</taxon>
        <taxon>Deinococcota</taxon>
        <taxon>Deinococci</taxon>
        <taxon>Thermales</taxon>
        <taxon>Thermaceae</taxon>
        <taxon>Thermus</taxon>
    </lineage>
</organism>
<keyword evidence="3" id="KW-0614">Plasmid</keyword>
<evidence type="ECO:0000313" key="3">
    <source>
        <dbReference type="EMBL" id="AAC46045.1"/>
    </source>
</evidence>
<proteinExistence type="predicted"/>
<sequence length="341" mass="38236">MKNEKTFFEELYEALEETHDNTDATRGSDRGSEDFFLATDPPPDGGAENRLAKGFTYQKEALRIALPEKDHEAFLSSVGAPPIPPAEPPVGNVCQAVQDGPQKLLELLQEIARSTIPYGNRELWRKVGTVVFMVPLEMLALNLGVTRQTVHAWKKVLEKKGLVATDVLHQTVNGERRAIGTLWAVRLRPGKARLTLDDYIYPWRNLALDMANGVLSFNWVKAYQDHGIRPTLDVLVLWAQGKRVMPNTKTVAVDLGLILVLPEVERSKLPALITLIATYIADLLDDRRSRRFYAGLLWAVARGELPAQYLFAVLMRVIRDYTDGHLTRPGAYLVKTLKEAS</sequence>
<reference evidence="2" key="1">
    <citation type="journal article" date="1997" name="Gene">
        <title>Identification of a thermophilic plasmid origin and its cloning within a new Thermus-E. coli shuttle vector.</title>
        <authorList>
            <person name="Wayne J."/>
            <person name="Xu S.Y."/>
        </authorList>
    </citation>
    <scope>NUCLEOTIDE SEQUENCE</scope>
    <source>
        <strain evidence="2">YS45</strain>
        <plasmid evidence="3">pTsp45s</plasmid>
    </source>
</reference>
<dbReference type="EMBL" id="U89376">
    <property type="protein sequence ID" value="AAB72144.1"/>
    <property type="molecule type" value="Genomic_DNA"/>
</dbReference>
<dbReference type="EMBL" id="AF013571">
    <property type="protein sequence ID" value="AAC46045.1"/>
    <property type="molecule type" value="Genomic_DNA"/>
</dbReference>
<feature type="compositionally biased region" description="Basic and acidic residues" evidence="1">
    <location>
        <begin position="16"/>
        <end position="33"/>
    </location>
</feature>